<sequence length="37" mass="3888">MASGHRPLPGICTALAASYADKAQLEGTPSLVQLTRY</sequence>
<dbReference type="EMBL" id="MCBS01025062">
    <property type="protein sequence ID" value="RKF71646.1"/>
    <property type="molecule type" value="Genomic_DNA"/>
</dbReference>
<dbReference type="AlphaFoldDB" id="A0A420IAQ1"/>
<gene>
    <name evidence="1" type="ORF">GcM1_250075</name>
</gene>
<reference evidence="1 2" key="1">
    <citation type="journal article" date="2018" name="BMC Genomics">
        <title>Comparative genome analyses reveal sequence features reflecting distinct modes of host-adaptation between dicot and monocot powdery mildew.</title>
        <authorList>
            <person name="Wu Y."/>
            <person name="Ma X."/>
            <person name="Pan Z."/>
            <person name="Kale S.D."/>
            <person name="Song Y."/>
            <person name="King H."/>
            <person name="Zhang Q."/>
            <person name="Presley C."/>
            <person name="Deng X."/>
            <person name="Wei C.I."/>
            <person name="Xiao S."/>
        </authorList>
    </citation>
    <scope>NUCLEOTIDE SEQUENCE [LARGE SCALE GENOMIC DNA]</scope>
    <source>
        <strain evidence="1">UMSG1</strain>
    </source>
</reference>
<evidence type="ECO:0000313" key="2">
    <source>
        <dbReference type="Proteomes" id="UP000285326"/>
    </source>
</evidence>
<comment type="caution">
    <text evidence="1">The sequence shown here is derived from an EMBL/GenBank/DDBJ whole genome shotgun (WGS) entry which is preliminary data.</text>
</comment>
<name>A0A420IAQ1_9PEZI</name>
<dbReference type="Proteomes" id="UP000285326">
    <property type="component" value="Unassembled WGS sequence"/>
</dbReference>
<evidence type="ECO:0000313" key="1">
    <source>
        <dbReference type="EMBL" id="RKF71646.1"/>
    </source>
</evidence>
<protein>
    <submittedName>
        <fullName evidence="1">Uncharacterized protein</fullName>
    </submittedName>
</protein>
<proteinExistence type="predicted"/>
<accession>A0A420IAQ1</accession>
<organism evidence="1 2">
    <name type="scientific">Golovinomyces cichoracearum</name>
    <dbReference type="NCBI Taxonomy" id="62708"/>
    <lineage>
        <taxon>Eukaryota</taxon>
        <taxon>Fungi</taxon>
        <taxon>Dikarya</taxon>
        <taxon>Ascomycota</taxon>
        <taxon>Pezizomycotina</taxon>
        <taxon>Leotiomycetes</taxon>
        <taxon>Erysiphales</taxon>
        <taxon>Erysiphaceae</taxon>
        <taxon>Golovinomyces</taxon>
    </lineage>
</organism>